<sequence>MRLPSGTTLHNLGFAAALVLLSLMAWQGKRTQEVLLDTNAAIADSLELITVVQGMFSALQDVETGSRGYVLTADPAYLAPYRDGRARVAALRGELGRRLAGRGREAWLGTLDADIARRLEIAAANVARRDRLGLEQAAQVMAMAGGKETMDALRAELGALESEERALLAARTALAASILERGRWQVLGGSLVIALLMVWFLRAMNRTLRRQAQLARIASAGEARQAALLRAVPDDLYELHADGRIKVLSQASGRRGEVPAGLAGAFADLARHPDRSLVAFDWHDDNGRDHEVRIARSDGGESLAIVRNVTEAARARRRLRDQQAFLRSVVDADENLIFVRDAGGRVLLCNQAFAALLGLQPGQVEGQRVEDLPGGDLLAPLLEGDTALLREDSELRRPELAVADVHGRERWLQLLKRPMALSDQQPLVLAVAVDVSARRQVERMKAEFISTVSHELRTPLTAIRGGLSMVTGGMAGEVPEAMRPLLEIAHKNSERLVRLINDILDIEKLESGRLVLNLQPLALRPLLAQAIEQIGGYAGEFGVRVHLVPGEDAEVDVDPDRFAQVMANLLSNAIKHSPPGEEVVVVLALRDDHVEVSVADRGAGIPEAFRGRVFERFAQADSSDVRTRGGTGLGLAITRSLVEQLGGSIGFDTQTDHGTCFFVRLPLARRNAVPPVDAEGRQRVLLVDGDAAAATQLAALLEQHGHATVVAASAAQARQVLASTPVYALTVNLALPDEDGLAFVRALRSQQAYRHLPILALGVQPPAPEREAVSGGAVGIVDWLHKPLDPGRVVEAVRACLRGSGAPAQVLHVEDDADLRTLVAHLLEDEALRLHGAGSLAEARRELAARHHDLVILDLMLPDGDGSELLAELAAASPPTLAIIFSALDTDAVVPGADSGLVLRRLVKSRHSGATLAAVIGDYLRNWPPRATTQGDPTR</sequence>
<dbReference type="CDD" id="cd00130">
    <property type="entry name" value="PAS"/>
    <property type="match status" value="1"/>
</dbReference>
<dbReference type="Pfam" id="PF02518">
    <property type="entry name" value="HATPase_c"/>
    <property type="match status" value="1"/>
</dbReference>
<feature type="domain" description="Response regulatory" evidence="9">
    <location>
        <begin position="809"/>
        <end position="920"/>
    </location>
</feature>
<dbReference type="InterPro" id="IPR003661">
    <property type="entry name" value="HisK_dim/P_dom"/>
</dbReference>
<accession>A0ABT6JJH0</accession>
<dbReference type="Gene3D" id="3.30.565.10">
    <property type="entry name" value="Histidine kinase-like ATPase, C-terminal domain"/>
    <property type="match status" value="1"/>
</dbReference>
<dbReference type="Gene3D" id="3.30.450.20">
    <property type="entry name" value="PAS domain"/>
    <property type="match status" value="1"/>
</dbReference>
<dbReference type="Pfam" id="PF08448">
    <property type="entry name" value="PAS_4"/>
    <property type="match status" value="1"/>
</dbReference>
<evidence type="ECO:0000256" key="5">
    <source>
        <dbReference type="ARBA" id="ARBA00022777"/>
    </source>
</evidence>
<keyword evidence="3 6" id="KW-0597">Phosphoprotein</keyword>
<dbReference type="CDD" id="cd00082">
    <property type="entry name" value="HisKA"/>
    <property type="match status" value="1"/>
</dbReference>
<dbReference type="InterPro" id="IPR000014">
    <property type="entry name" value="PAS"/>
</dbReference>
<dbReference type="InterPro" id="IPR035965">
    <property type="entry name" value="PAS-like_dom_sf"/>
</dbReference>
<dbReference type="InterPro" id="IPR004358">
    <property type="entry name" value="Sig_transdc_His_kin-like_C"/>
</dbReference>
<dbReference type="PANTHER" id="PTHR43047:SF72">
    <property type="entry name" value="OSMOSENSING HISTIDINE PROTEIN KINASE SLN1"/>
    <property type="match status" value="1"/>
</dbReference>
<feature type="modified residue" description="4-aspartylphosphate" evidence="6">
    <location>
        <position position="858"/>
    </location>
</feature>
<dbReference type="InterPro" id="IPR007891">
    <property type="entry name" value="CHASE3"/>
</dbReference>
<dbReference type="InterPro" id="IPR013656">
    <property type="entry name" value="PAS_4"/>
</dbReference>
<keyword evidence="4" id="KW-0808">Transferase</keyword>
<feature type="coiled-coil region" evidence="7">
    <location>
        <begin position="143"/>
        <end position="170"/>
    </location>
</feature>
<dbReference type="CDD" id="cd00156">
    <property type="entry name" value="REC"/>
    <property type="match status" value="1"/>
</dbReference>
<dbReference type="SUPFAM" id="SSF52172">
    <property type="entry name" value="CheY-like"/>
    <property type="match status" value="2"/>
</dbReference>
<proteinExistence type="predicted"/>
<dbReference type="EC" id="2.7.13.3" evidence="2"/>
<evidence type="ECO:0000256" key="4">
    <source>
        <dbReference type="ARBA" id="ARBA00022679"/>
    </source>
</evidence>
<dbReference type="Pfam" id="PF05227">
    <property type="entry name" value="CHASE3"/>
    <property type="match status" value="1"/>
</dbReference>
<dbReference type="SMART" id="SM00387">
    <property type="entry name" value="HATPase_c"/>
    <property type="match status" value="1"/>
</dbReference>
<dbReference type="Proteomes" id="UP001156831">
    <property type="component" value="Unassembled WGS sequence"/>
</dbReference>
<dbReference type="InterPro" id="IPR011006">
    <property type="entry name" value="CheY-like_superfamily"/>
</dbReference>
<evidence type="ECO:0000256" key="7">
    <source>
        <dbReference type="SAM" id="Coils"/>
    </source>
</evidence>
<dbReference type="PROSITE" id="PS50110">
    <property type="entry name" value="RESPONSE_REGULATORY"/>
    <property type="match status" value="2"/>
</dbReference>
<evidence type="ECO:0000259" key="10">
    <source>
        <dbReference type="PROSITE" id="PS50112"/>
    </source>
</evidence>
<dbReference type="PROSITE" id="PS50112">
    <property type="entry name" value="PAS"/>
    <property type="match status" value="1"/>
</dbReference>
<dbReference type="Gene3D" id="1.10.287.130">
    <property type="match status" value="1"/>
</dbReference>
<evidence type="ECO:0000259" key="8">
    <source>
        <dbReference type="PROSITE" id="PS50109"/>
    </source>
</evidence>
<dbReference type="SUPFAM" id="SSF55874">
    <property type="entry name" value="ATPase domain of HSP90 chaperone/DNA topoisomerase II/histidine kinase"/>
    <property type="match status" value="1"/>
</dbReference>
<comment type="caution">
    <text evidence="6">Lacks conserved residue(s) required for the propagation of feature annotation.</text>
</comment>
<gene>
    <name evidence="11" type="ORF">QFW80_09930</name>
</gene>
<dbReference type="InterPro" id="IPR005467">
    <property type="entry name" value="His_kinase_dom"/>
</dbReference>
<evidence type="ECO:0000256" key="3">
    <source>
        <dbReference type="ARBA" id="ARBA00022553"/>
    </source>
</evidence>
<comment type="caution">
    <text evidence="11">The sequence shown here is derived from an EMBL/GenBank/DDBJ whole genome shotgun (WGS) entry which is preliminary data.</text>
</comment>
<evidence type="ECO:0000313" key="11">
    <source>
        <dbReference type="EMBL" id="MDH5830830.1"/>
    </source>
</evidence>
<keyword evidence="5" id="KW-0418">Kinase</keyword>
<feature type="domain" description="PAS" evidence="10">
    <location>
        <begin position="322"/>
        <end position="367"/>
    </location>
</feature>
<dbReference type="EMBL" id="JARXRN010000025">
    <property type="protein sequence ID" value="MDH5830830.1"/>
    <property type="molecule type" value="Genomic_DNA"/>
</dbReference>
<dbReference type="Pfam" id="PF00512">
    <property type="entry name" value="HisKA"/>
    <property type="match status" value="1"/>
</dbReference>
<dbReference type="SMART" id="SM00448">
    <property type="entry name" value="REC"/>
    <property type="match status" value="2"/>
</dbReference>
<dbReference type="InterPro" id="IPR036890">
    <property type="entry name" value="HATPase_C_sf"/>
</dbReference>
<dbReference type="Gene3D" id="3.40.50.2300">
    <property type="match status" value="2"/>
</dbReference>
<dbReference type="SUPFAM" id="SSF47384">
    <property type="entry name" value="Homodimeric domain of signal transducing histidine kinase"/>
    <property type="match status" value="1"/>
</dbReference>
<dbReference type="PANTHER" id="PTHR43047">
    <property type="entry name" value="TWO-COMPONENT HISTIDINE PROTEIN KINASE"/>
    <property type="match status" value="1"/>
</dbReference>
<feature type="domain" description="Response regulatory" evidence="9">
    <location>
        <begin position="683"/>
        <end position="801"/>
    </location>
</feature>
<comment type="catalytic activity">
    <reaction evidence="1">
        <text>ATP + protein L-histidine = ADP + protein N-phospho-L-histidine.</text>
        <dbReference type="EC" id="2.7.13.3"/>
    </reaction>
</comment>
<evidence type="ECO:0000256" key="6">
    <source>
        <dbReference type="PROSITE-ProRule" id="PRU00169"/>
    </source>
</evidence>
<dbReference type="PROSITE" id="PS50109">
    <property type="entry name" value="HIS_KIN"/>
    <property type="match status" value="1"/>
</dbReference>
<dbReference type="NCBIfam" id="TIGR00229">
    <property type="entry name" value="sensory_box"/>
    <property type="match status" value="1"/>
</dbReference>
<evidence type="ECO:0000256" key="1">
    <source>
        <dbReference type="ARBA" id="ARBA00000085"/>
    </source>
</evidence>
<dbReference type="RefSeq" id="WP_280601694.1">
    <property type="nucleotide sequence ID" value="NZ_JARXRN010000025.1"/>
</dbReference>
<name>A0ABT6JJH0_9GAMM</name>
<organism evidence="11 12">
    <name type="scientific">Luteimonas rhizosphaericola</name>
    <dbReference type="NCBI Taxonomy" id="3042024"/>
    <lineage>
        <taxon>Bacteria</taxon>
        <taxon>Pseudomonadati</taxon>
        <taxon>Pseudomonadota</taxon>
        <taxon>Gammaproteobacteria</taxon>
        <taxon>Lysobacterales</taxon>
        <taxon>Lysobacteraceae</taxon>
        <taxon>Luteimonas</taxon>
    </lineage>
</organism>
<dbReference type="SUPFAM" id="SSF55785">
    <property type="entry name" value="PYP-like sensor domain (PAS domain)"/>
    <property type="match status" value="1"/>
</dbReference>
<dbReference type="InterPro" id="IPR001789">
    <property type="entry name" value="Sig_transdc_resp-reg_receiver"/>
</dbReference>
<keyword evidence="7" id="KW-0175">Coiled coil</keyword>
<dbReference type="PRINTS" id="PR00344">
    <property type="entry name" value="BCTRLSENSOR"/>
</dbReference>
<keyword evidence="12" id="KW-1185">Reference proteome</keyword>
<evidence type="ECO:0000313" key="12">
    <source>
        <dbReference type="Proteomes" id="UP001156831"/>
    </source>
</evidence>
<evidence type="ECO:0000259" key="9">
    <source>
        <dbReference type="PROSITE" id="PS50110"/>
    </source>
</evidence>
<dbReference type="InterPro" id="IPR036097">
    <property type="entry name" value="HisK_dim/P_sf"/>
</dbReference>
<protein>
    <recommendedName>
        <fullName evidence="2">histidine kinase</fullName>
        <ecNumber evidence="2">2.7.13.3</ecNumber>
    </recommendedName>
</protein>
<feature type="domain" description="Histidine kinase" evidence="8">
    <location>
        <begin position="451"/>
        <end position="669"/>
    </location>
</feature>
<dbReference type="Pfam" id="PF00072">
    <property type="entry name" value="Response_reg"/>
    <property type="match status" value="2"/>
</dbReference>
<evidence type="ECO:0000256" key="2">
    <source>
        <dbReference type="ARBA" id="ARBA00012438"/>
    </source>
</evidence>
<dbReference type="SMART" id="SM00091">
    <property type="entry name" value="PAS"/>
    <property type="match status" value="1"/>
</dbReference>
<dbReference type="SMART" id="SM00388">
    <property type="entry name" value="HisKA"/>
    <property type="match status" value="1"/>
</dbReference>
<reference evidence="11 12" key="1">
    <citation type="submission" date="2023-04" db="EMBL/GenBank/DDBJ databases">
        <title>Luteimonas sp. M1R5S18.</title>
        <authorList>
            <person name="Sun J.-Q."/>
        </authorList>
    </citation>
    <scope>NUCLEOTIDE SEQUENCE [LARGE SCALE GENOMIC DNA]</scope>
    <source>
        <strain evidence="11 12">M1R5S18</strain>
    </source>
</reference>
<dbReference type="InterPro" id="IPR003594">
    <property type="entry name" value="HATPase_dom"/>
</dbReference>
<dbReference type="CDD" id="cd19410">
    <property type="entry name" value="HK9-like_sensor"/>
    <property type="match status" value="1"/>
</dbReference>